<name>A0A7W6MR12_9HYPH</name>
<feature type="compositionally biased region" description="Low complexity" evidence="1">
    <location>
        <begin position="329"/>
        <end position="340"/>
    </location>
</feature>
<accession>A0A7W6MR12</accession>
<evidence type="ECO:0000313" key="3">
    <source>
        <dbReference type="Proteomes" id="UP000588647"/>
    </source>
</evidence>
<evidence type="ECO:0000313" key="2">
    <source>
        <dbReference type="EMBL" id="MBB4004605.1"/>
    </source>
</evidence>
<dbReference type="Pfam" id="PF17038">
    <property type="entry name" value="CBP_BcsN"/>
    <property type="match status" value="1"/>
</dbReference>
<feature type="compositionally biased region" description="Low complexity" evidence="1">
    <location>
        <begin position="279"/>
        <end position="316"/>
    </location>
</feature>
<evidence type="ECO:0008006" key="4">
    <source>
        <dbReference type="Google" id="ProtNLM"/>
    </source>
</evidence>
<organism evidence="2 3">
    <name type="scientific">Aurantimonas endophytica</name>
    <dbReference type="NCBI Taxonomy" id="1522175"/>
    <lineage>
        <taxon>Bacteria</taxon>
        <taxon>Pseudomonadati</taxon>
        <taxon>Pseudomonadota</taxon>
        <taxon>Alphaproteobacteria</taxon>
        <taxon>Hyphomicrobiales</taxon>
        <taxon>Aurantimonadaceae</taxon>
        <taxon>Aurantimonas</taxon>
    </lineage>
</organism>
<feature type="compositionally biased region" description="Low complexity" evidence="1">
    <location>
        <begin position="234"/>
        <end position="253"/>
    </location>
</feature>
<dbReference type="RefSeq" id="WP_183210218.1">
    <property type="nucleotide sequence ID" value="NZ_JAAAMM010000005.1"/>
</dbReference>
<dbReference type="Proteomes" id="UP000588647">
    <property type="component" value="Unassembled WGS sequence"/>
</dbReference>
<proteinExistence type="predicted"/>
<sequence>MAAIAAVWLVAGCGSVGQPETASRTAMVDAQQAFALPPVGGPAVIAVVEQRYPNATEQKIVLRANGRSAGENYLLVQFFGPVGATGRGRDDLRNRPLAVTNVGAEMRAAFPGVTMARSAIFVQNEYGPFGYAIGRAASGDTCVYAWQRIAGTPRPPMIFRSNGAIELRLRLCDGGTSEAALLSVMYGVRIRAFFASGAWNPYGTPPSPDAAIGQLGAPIYPTGAGGYQPLLADTPARPAQPARTRPVRRAASPAPAPVAVPAEPLPAPVGPPIPPPPSATGAAPEAPAATAVPSPPTNASTTDDAAPATPAATPTPASGPAPLMPSRPACSAAQEAAGAC</sequence>
<dbReference type="AlphaFoldDB" id="A0A7W6MR12"/>
<feature type="compositionally biased region" description="Pro residues" evidence="1">
    <location>
        <begin position="254"/>
        <end position="278"/>
    </location>
</feature>
<protein>
    <recommendedName>
        <fullName evidence="4">Cellulose biosynthesis protein BcsN</fullName>
    </recommendedName>
</protein>
<reference evidence="2 3" key="1">
    <citation type="submission" date="2020-08" db="EMBL/GenBank/DDBJ databases">
        <title>Genomic Encyclopedia of Type Strains, Phase IV (KMG-IV): sequencing the most valuable type-strain genomes for metagenomic binning, comparative biology and taxonomic classification.</title>
        <authorList>
            <person name="Goeker M."/>
        </authorList>
    </citation>
    <scope>NUCLEOTIDE SEQUENCE [LARGE SCALE GENOMIC DNA]</scope>
    <source>
        <strain evidence="2 3">DSM 103570</strain>
    </source>
</reference>
<dbReference type="EMBL" id="JACIEM010000005">
    <property type="protein sequence ID" value="MBB4004605.1"/>
    <property type="molecule type" value="Genomic_DNA"/>
</dbReference>
<comment type="caution">
    <text evidence="2">The sequence shown here is derived from an EMBL/GenBank/DDBJ whole genome shotgun (WGS) entry which is preliminary data.</text>
</comment>
<keyword evidence="3" id="KW-1185">Reference proteome</keyword>
<evidence type="ECO:0000256" key="1">
    <source>
        <dbReference type="SAM" id="MobiDB-lite"/>
    </source>
</evidence>
<gene>
    <name evidence="2" type="ORF">GGR03_003700</name>
</gene>
<dbReference type="InterPro" id="IPR031482">
    <property type="entry name" value="CBP_BcsN"/>
</dbReference>
<feature type="region of interest" description="Disordered" evidence="1">
    <location>
        <begin position="226"/>
        <end position="340"/>
    </location>
</feature>